<keyword evidence="8" id="KW-0067">ATP-binding</keyword>
<evidence type="ECO:0000256" key="12">
    <source>
        <dbReference type="ARBA" id="ARBA00068150"/>
    </source>
</evidence>
<organism evidence="18 19">
    <name type="scientific">Thauera propionica</name>
    <dbReference type="NCBI Taxonomy" id="2019431"/>
    <lineage>
        <taxon>Bacteria</taxon>
        <taxon>Pseudomonadati</taxon>
        <taxon>Pseudomonadota</taxon>
        <taxon>Betaproteobacteria</taxon>
        <taxon>Rhodocyclales</taxon>
        <taxon>Zoogloeaceae</taxon>
        <taxon>Thauera</taxon>
    </lineage>
</organism>
<dbReference type="AlphaFoldDB" id="A0A235EVN2"/>
<dbReference type="InterPro" id="IPR050736">
    <property type="entry name" value="Sensor_HK_Regulatory"/>
</dbReference>
<dbReference type="Pfam" id="PF02518">
    <property type="entry name" value="HATPase_c"/>
    <property type="match status" value="1"/>
</dbReference>
<keyword evidence="6" id="KW-0547">Nucleotide-binding</keyword>
<evidence type="ECO:0000256" key="7">
    <source>
        <dbReference type="ARBA" id="ARBA00022777"/>
    </source>
</evidence>
<dbReference type="GO" id="GO:0005524">
    <property type="term" value="F:ATP binding"/>
    <property type="evidence" value="ECO:0007669"/>
    <property type="project" value="UniProtKB-KW"/>
</dbReference>
<dbReference type="PANTHER" id="PTHR43711">
    <property type="entry name" value="TWO-COMPONENT HISTIDINE KINASE"/>
    <property type="match status" value="1"/>
</dbReference>
<dbReference type="InterPro" id="IPR004358">
    <property type="entry name" value="Sig_transdc_His_kin-like_C"/>
</dbReference>
<feature type="domain" description="Histidine kinase" evidence="16">
    <location>
        <begin position="631"/>
        <end position="846"/>
    </location>
</feature>
<keyword evidence="15" id="KW-0472">Membrane</keyword>
<evidence type="ECO:0000256" key="3">
    <source>
        <dbReference type="ARBA" id="ARBA00012438"/>
    </source>
</evidence>
<dbReference type="CDD" id="cd16922">
    <property type="entry name" value="HATPase_EvgS-ArcB-TorS-like"/>
    <property type="match status" value="1"/>
</dbReference>
<comment type="catalytic activity">
    <reaction evidence="1">
        <text>ATP + protein L-histidine = ADP + protein N-phospho-L-histidine.</text>
        <dbReference type="EC" id="2.7.13.3"/>
    </reaction>
</comment>
<dbReference type="GO" id="GO:0016020">
    <property type="term" value="C:membrane"/>
    <property type="evidence" value="ECO:0007669"/>
    <property type="project" value="UniProtKB-SubCell"/>
</dbReference>
<dbReference type="InterPro" id="IPR003594">
    <property type="entry name" value="HATPase_dom"/>
</dbReference>
<comment type="function">
    <text evidence="10">Member of the two-component regulatory system BvgS/BvgA. Phosphorylates BvgA via a four-step phosphorelay in response to environmental signals.</text>
</comment>
<evidence type="ECO:0000259" key="17">
    <source>
        <dbReference type="PROSITE" id="PS50885"/>
    </source>
</evidence>
<evidence type="ECO:0000256" key="5">
    <source>
        <dbReference type="ARBA" id="ARBA00022679"/>
    </source>
</evidence>
<evidence type="ECO:0000256" key="6">
    <source>
        <dbReference type="ARBA" id="ARBA00022741"/>
    </source>
</evidence>
<comment type="subunit">
    <text evidence="11">At low DSF concentrations, interacts with RpfF.</text>
</comment>
<dbReference type="PROSITE" id="PS50885">
    <property type="entry name" value="HAMP"/>
    <property type="match status" value="1"/>
</dbReference>
<dbReference type="EMBL" id="NOIH01000018">
    <property type="protein sequence ID" value="OYD53070.1"/>
    <property type="molecule type" value="Genomic_DNA"/>
</dbReference>
<dbReference type="RefSeq" id="WP_094269182.1">
    <property type="nucleotide sequence ID" value="NZ_NOIH01000018.1"/>
</dbReference>
<dbReference type="SUPFAM" id="SSF47384">
    <property type="entry name" value="Homodimeric domain of signal transducing histidine kinase"/>
    <property type="match status" value="1"/>
</dbReference>
<evidence type="ECO:0000256" key="11">
    <source>
        <dbReference type="ARBA" id="ARBA00064003"/>
    </source>
</evidence>
<evidence type="ECO:0000256" key="8">
    <source>
        <dbReference type="ARBA" id="ARBA00022840"/>
    </source>
</evidence>
<evidence type="ECO:0000259" key="16">
    <source>
        <dbReference type="PROSITE" id="PS50109"/>
    </source>
</evidence>
<sequence>MRVSSWFDARSLRAKLIAIFVAIKVIPLVLLALFAWDATRELGSLVTYRAVAMSDAMLETQRTTGKTAIDDAIDALDNRSREAIEALTTDIARQVADFLHDRDQDVRRAAVIDTNPEHYQRFIDNHLRYLEDHGPYRLSEDRTEWVEADARTDHPDLVRAPLPDNSSNFHYRPQDRQAKRALMPLFLEITFVGIDGRERVKALSSTGRNRMSHELRDITRPENTYVRAERYWPALQALSPGEIYVSDVIGAQVQTDWIGAYTPDAATKHGKPFAPEQSGYAGLENPVGKRFEGIVRWATPVVRNGNIIGYVTLALDHAHLMAFTDHVRPTPNRRAPIADPASGNYAFMWDYLGRNISHARDYFIYGFDPESGQPAQPWLDIELYDRWQASGQPWHMFAQGLNLYADQRLTRKPHPNSTASGKVSLDCRYLNFSPQCVGWHDLTEHGGSGSFTIFFSGLTKLTTVATIPYYTGHYGQSARGFGYVTIGANVDDFHRAATESGRRISTMIDQADLKTRRSRDELVTDIRQSLRQTTAGITLSTLLMIAAVIFIAIWMGNLMSRRINEIVEGLRRFKRGDLDHRLQVRGNDEMAEISRSFNKMADSIKRSIHELEEAREHAEQANRMKSEFLANMSHELRTPLNGIIGMAELLSLELNNPDKREYAETIRNSGQQLMAVLSDVLDMAKIEANRLALNPQSVDLNAFVESIVALHRVNCSAKGVDLRLILPGAACTIDTDPVRLRQIIDNLLSNAVKFTDKGEITVEIRPSESRVAILVADTGIGIVTEELERIFEPFHQVENFLTRRHRGTGLGLSLARQMATLMGGQIEVRSTHGEGSVFTVTLPRSFDYSARRID</sequence>
<dbReference type="InterPro" id="IPR003660">
    <property type="entry name" value="HAMP_dom"/>
</dbReference>
<feature type="transmembrane region" description="Helical" evidence="15">
    <location>
        <begin position="535"/>
        <end position="555"/>
    </location>
</feature>
<dbReference type="SUPFAM" id="SSF158472">
    <property type="entry name" value="HAMP domain-like"/>
    <property type="match status" value="1"/>
</dbReference>
<dbReference type="SMART" id="SM00387">
    <property type="entry name" value="HATPase_c"/>
    <property type="match status" value="1"/>
</dbReference>
<dbReference type="Gene3D" id="3.30.565.10">
    <property type="entry name" value="Histidine kinase-like ATPase, C-terminal domain"/>
    <property type="match status" value="1"/>
</dbReference>
<dbReference type="Pfam" id="PF00672">
    <property type="entry name" value="HAMP"/>
    <property type="match status" value="1"/>
</dbReference>
<dbReference type="FunFam" id="3.30.565.10:FF:000010">
    <property type="entry name" value="Sensor histidine kinase RcsC"/>
    <property type="match status" value="1"/>
</dbReference>
<dbReference type="FunFam" id="1.10.287.130:FF:000002">
    <property type="entry name" value="Two-component osmosensing histidine kinase"/>
    <property type="match status" value="1"/>
</dbReference>
<keyword evidence="5" id="KW-0808">Transferase</keyword>
<dbReference type="GO" id="GO:0000155">
    <property type="term" value="F:phosphorelay sensor kinase activity"/>
    <property type="evidence" value="ECO:0007669"/>
    <property type="project" value="InterPro"/>
</dbReference>
<protein>
    <recommendedName>
        <fullName evidence="12">Sensory/regulatory protein RpfC</fullName>
        <ecNumber evidence="3">2.7.13.3</ecNumber>
    </recommendedName>
    <alternativeName>
        <fullName evidence="13">Virulence sensor protein BvgS</fullName>
    </alternativeName>
</protein>
<keyword evidence="9" id="KW-0902">Two-component regulatory system</keyword>
<comment type="subcellular location">
    <subcellularLocation>
        <location evidence="2">Membrane</location>
    </subcellularLocation>
</comment>
<dbReference type="CDD" id="cd00082">
    <property type="entry name" value="HisKA"/>
    <property type="match status" value="1"/>
</dbReference>
<evidence type="ECO:0000256" key="14">
    <source>
        <dbReference type="SAM" id="Coils"/>
    </source>
</evidence>
<evidence type="ECO:0000256" key="4">
    <source>
        <dbReference type="ARBA" id="ARBA00022553"/>
    </source>
</evidence>
<evidence type="ECO:0000256" key="13">
    <source>
        <dbReference type="ARBA" id="ARBA00070152"/>
    </source>
</evidence>
<dbReference type="InterPro" id="IPR036890">
    <property type="entry name" value="HATPase_C_sf"/>
</dbReference>
<name>A0A235EVN2_9RHOO</name>
<keyword evidence="15" id="KW-1133">Transmembrane helix</keyword>
<evidence type="ECO:0000256" key="9">
    <source>
        <dbReference type="ARBA" id="ARBA00023012"/>
    </source>
</evidence>
<dbReference type="InterPro" id="IPR005467">
    <property type="entry name" value="His_kinase_dom"/>
</dbReference>
<keyword evidence="4" id="KW-0597">Phosphoprotein</keyword>
<feature type="transmembrane region" description="Helical" evidence="15">
    <location>
        <begin position="12"/>
        <end position="36"/>
    </location>
</feature>
<keyword evidence="19" id="KW-1185">Reference proteome</keyword>
<dbReference type="CDD" id="cd06225">
    <property type="entry name" value="HAMP"/>
    <property type="match status" value="1"/>
</dbReference>
<evidence type="ECO:0000313" key="18">
    <source>
        <dbReference type="EMBL" id="OYD53070.1"/>
    </source>
</evidence>
<dbReference type="SMART" id="SM00304">
    <property type="entry name" value="HAMP"/>
    <property type="match status" value="1"/>
</dbReference>
<reference evidence="18 19" key="1">
    <citation type="submission" date="2017-07" db="EMBL/GenBank/DDBJ databases">
        <title>Thauera sp. KNDSS-Mac4 genome sequence and assembly.</title>
        <authorList>
            <person name="Mayilraj S."/>
        </authorList>
    </citation>
    <scope>NUCLEOTIDE SEQUENCE [LARGE SCALE GENOMIC DNA]</scope>
    <source>
        <strain evidence="18 19">KNDSS-Mac4</strain>
    </source>
</reference>
<evidence type="ECO:0000256" key="1">
    <source>
        <dbReference type="ARBA" id="ARBA00000085"/>
    </source>
</evidence>
<comment type="caution">
    <text evidence="18">The sequence shown here is derived from an EMBL/GenBank/DDBJ whole genome shotgun (WGS) entry which is preliminary data.</text>
</comment>
<dbReference type="Pfam" id="PF00512">
    <property type="entry name" value="HisKA"/>
    <property type="match status" value="1"/>
</dbReference>
<dbReference type="EC" id="2.7.13.3" evidence="3"/>
<dbReference type="SUPFAM" id="SSF55874">
    <property type="entry name" value="ATPase domain of HSP90 chaperone/DNA topoisomerase II/histidine kinase"/>
    <property type="match status" value="1"/>
</dbReference>
<dbReference type="Proteomes" id="UP000215181">
    <property type="component" value="Unassembled WGS sequence"/>
</dbReference>
<keyword evidence="14" id="KW-0175">Coiled coil</keyword>
<dbReference type="PROSITE" id="PS50109">
    <property type="entry name" value="HIS_KIN"/>
    <property type="match status" value="1"/>
</dbReference>
<dbReference type="PANTHER" id="PTHR43711:SF1">
    <property type="entry name" value="HISTIDINE KINASE 1"/>
    <property type="match status" value="1"/>
</dbReference>
<evidence type="ECO:0000256" key="2">
    <source>
        <dbReference type="ARBA" id="ARBA00004370"/>
    </source>
</evidence>
<proteinExistence type="predicted"/>
<dbReference type="Gene3D" id="6.10.340.10">
    <property type="match status" value="1"/>
</dbReference>
<dbReference type="InterPro" id="IPR003661">
    <property type="entry name" value="HisK_dim/P_dom"/>
</dbReference>
<accession>A0A235EVN2</accession>
<evidence type="ECO:0000313" key="19">
    <source>
        <dbReference type="Proteomes" id="UP000215181"/>
    </source>
</evidence>
<feature type="domain" description="HAMP" evidence="17">
    <location>
        <begin position="557"/>
        <end position="609"/>
    </location>
</feature>
<dbReference type="OrthoDB" id="5437527at2"/>
<gene>
    <name evidence="18" type="ORF">CGK74_14590</name>
</gene>
<feature type="coiled-coil region" evidence="14">
    <location>
        <begin position="601"/>
        <end position="631"/>
    </location>
</feature>
<dbReference type="Gene3D" id="1.10.287.130">
    <property type="match status" value="1"/>
</dbReference>
<keyword evidence="15" id="KW-0812">Transmembrane</keyword>
<evidence type="ECO:0000256" key="10">
    <source>
        <dbReference type="ARBA" id="ARBA00058004"/>
    </source>
</evidence>
<dbReference type="InterPro" id="IPR036097">
    <property type="entry name" value="HisK_dim/P_sf"/>
</dbReference>
<evidence type="ECO:0000256" key="15">
    <source>
        <dbReference type="SAM" id="Phobius"/>
    </source>
</evidence>
<dbReference type="PRINTS" id="PR00344">
    <property type="entry name" value="BCTRLSENSOR"/>
</dbReference>
<keyword evidence="7 18" id="KW-0418">Kinase</keyword>
<dbReference type="SMART" id="SM00388">
    <property type="entry name" value="HisKA"/>
    <property type="match status" value="1"/>
</dbReference>